<dbReference type="EMBL" id="JASPKZ010005301">
    <property type="protein sequence ID" value="KAJ9588823.1"/>
    <property type="molecule type" value="Genomic_DNA"/>
</dbReference>
<evidence type="ECO:0000256" key="1">
    <source>
        <dbReference type="SAM" id="Phobius"/>
    </source>
</evidence>
<dbReference type="Proteomes" id="UP001233999">
    <property type="component" value="Unassembled WGS sequence"/>
</dbReference>
<comment type="caution">
    <text evidence="2">The sequence shown here is derived from an EMBL/GenBank/DDBJ whole genome shotgun (WGS) entry which is preliminary data.</text>
</comment>
<feature type="transmembrane region" description="Helical" evidence="1">
    <location>
        <begin position="68"/>
        <end position="88"/>
    </location>
</feature>
<gene>
    <name evidence="2" type="ORF">L9F63_017861</name>
</gene>
<reference evidence="2" key="2">
    <citation type="submission" date="2023-05" db="EMBL/GenBank/DDBJ databases">
        <authorList>
            <person name="Fouks B."/>
        </authorList>
    </citation>
    <scope>NUCLEOTIDE SEQUENCE</scope>
    <source>
        <strain evidence="2">Stay&amp;Tobe</strain>
        <tissue evidence="2">Testes</tissue>
    </source>
</reference>
<feature type="non-terminal residue" evidence="2">
    <location>
        <position position="112"/>
    </location>
</feature>
<dbReference type="AlphaFoldDB" id="A0AAD8EFU1"/>
<reference evidence="2" key="1">
    <citation type="journal article" date="2023" name="IScience">
        <title>Live-bearing cockroach genome reveals convergent evolutionary mechanisms linked to viviparity in insects and beyond.</title>
        <authorList>
            <person name="Fouks B."/>
            <person name="Harrison M.C."/>
            <person name="Mikhailova A.A."/>
            <person name="Marchal E."/>
            <person name="English S."/>
            <person name="Carruthers M."/>
            <person name="Jennings E.C."/>
            <person name="Chiamaka E.L."/>
            <person name="Frigard R.A."/>
            <person name="Pippel M."/>
            <person name="Attardo G.M."/>
            <person name="Benoit J.B."/>
            <person name="Bornberg-Bauer E."/>
            <person name="Tobe S.S."/>
        </authorList>
    </citation>
    <scope>NUCLEOTIDE SEQUENCE</scope>
    <source>
        <strain evidence="2">Stay&amp;Tobe</strain>
    </source>
</reference>
<protein>
    <submittedName>
        <fullName evidence="2">Uncharacterized protein</fullName>
    </submittedName>
</protein>
<keyword evidence="1" id="KW-1133">Transmembrane helix</keyword>
<feature type="non-terminal residue" evidence="2">
    <location>
        <position position="1"/>
    </location>
</feature>
<evidence type="ECO:0000313" key="2">
    <source>
        <dbReference type="EMBL" id="KAJ9588823.1"/>
    </source>
</evidence>
<organism evidence="2 3">
    <name type="scientific">Diploptera punctata</name>
    <name type="common">Pacific beetle cockroach</name>
    <dbReference type="NCBI Taxonomy" id="6984"/>
    <lineage>
        <taxon>Eukaryota</taxon>
        <taxon>Metazoa</taxon>
        <taxon>Ecdysozoa</taxon>
        <taxon>Arthropoda</taxon>
        <taxon>Hexapoda</taxon>
        <taxon>Insecta</taxon>
        <taxon>Pterygota</taxon>
        <taxon>Neoptera</taxon>
        <taxon>Polyneoptera</taxon>
        <taxon>Dictyoptera</taxon>
        <taxon>Blattodea</taxon>
        <taxon>Blaberoidea</taxon>
        <taxon>Blaberidae</taxon>
        <taxon>Diplopterinae</taxon>
        <taxon>Diploptera</taxon>
    </lineage>
</organism>
<sequence length="112" mass="12269">GCFGSSLRLNVIGTIINELSYPKNLEECVLAFTLIVISIIENLFLIYNPLAEVRFQMSSRCMILPEEMHLDIGALAVVKIVFGAILAACVSLQLVHWSSVAVSSLILTLKMS</sequence>
<keyword evidence="3" id="KW-1185">Reference proteome</keyword>
<accession>A0AAD8EFU1</accession>
<name>A0AAD8EFU1_DIPPU</name>
<keyword evidence="1" id="KW-0812">Transmembrane</keyword>
<evidence type="ECO:0000313" key="3">
    <source>
        <dbReference type="Proteomes" id="UP001233999"/>
    </source>
</evidence>
<proteinExistence type="predicted"/>
<keyword evidence="1" id="KW-0472">Membrane</keyword>
<feature type="transmembrane region" description="Helical" evidence="1">
    <location>
        <begin position="29"/>
        <end position="47"/>
    </location>
</feature>